<protein>
    <submittedName>
        <fullName evidence="1">Uncharacterized protein</fullName>
    </submittedName>
</protein>
<name>A0AAV4TD74_CAEEX</name>
<evidence type="ECO:0000313" key="2">
    <source>
        <dbReference type="Proteomes" id="UP001054945"/>
    </source>
</evidence>
<gene>
    <name evidence="1" type="ORF">CEXT_232631</name>
</gene>
<dbReference type="EMBL" id="BPLR01010901">
    <property type="protein sequence ID" value="GIY42842.1"/>
    <property type="molecule type" value="Genomic_DNA"/>
</dbReference>
<organism evidence="1 2">
    <name type="scientific">Caerostris extrusa</name>
    <name type="common">Bark spider</name>
    <name type="synonym">Caerostris bankana</name>
    <dbReference type="NCBI Taxonomy" id="172846"/>
    <lineage>
        <taxon>Eukaryota</taxon>
        <taxon>Metazoa</taxon>
        <taxon>Ecdysozoa</taxon>
        <taxon>Arthropoda</taxon>
        <taxon>Chelicerata</taxon>
        <taxon>Arachnida</taxon>
        <taxon>Araneae</taxon>
        <taxon>Araneomorphae</taxon>
        <taxon>Entelegynae</taxon>
        <taxon>Araneoidea</taxon>
        <taxon>Araneidae</taxon>
        <taxon>Caerostris</taxon>
    </lineage>
</organism>
<keyword evidence="2" id="KW-1185">Reference proteome</keyword>
<reference evidence="1 2" key="1">
    <citation type="submission" date="2021-06" db="EMBL/GenBank/DDBJ databases">
        <title>Caerostris extrusa draft genome.</title>
        <authorList>
            <person name="Kono N."/>
            <person name="Arakawa K."/>
        </authorList>
    </citation>
    <scope>NUCLEOTIDE SEQUENCE [LARGE SCALE GENOMIC DNA]</scope>
</reference>
<evidence type="ECO:0000313" key="1">
    <source>
        <dbReference type="EMBL" id="GIY42842.1"/>
    </source>
</evidence>
<sequence>MSIYPAAPSSYAILSNSRFTNRIYYNNSKCIKFCVDLQEQLAVSGERLMFIQVAKLQLHAKVNRHNFKFSSKTLTVADVTLELERVSVFYVIVCLAILLMDHIPQHVIYVT</sequence>
<comment type="caution">
    <text evidence="1">The sequence shown here is derived from an EMBL/GenBank/DDBJ whole genome shotgun (WGS) entry which is preliminary data.</text>
</comment>
<dbReference type="AlphaFoldDB" id="A0AAV4TD74"/>
<proteinExistence type="predicted"/>
<accession>A0AAV4TD74</accession>
<dbReference type="Proteomes" id="UP001054945">
    <property type="component" value="Unassembled WGS sequence"/>
</dbReference>